<dbReference type="OrthoDB" id="4133219at2"/>
<evidence type="ECO:0000256" key="4">
    <source>
        <dbReference type="ARBA" id="ARBA00023002"/>
    </source>
</evidence>
<comment type="similarity">
    <text evidence="1 7">Belongs to the cytochrome P450 family.</text>
</comment>
<keyword evidence="3 7" id="KW-0479">Metal-binding</keyword>
<sequence length="412" mass="45376">MTAFDLNDPDFIANPYPVYAWLRDVAPVHYGTTNDLWLVSRHDDVLAVLRDARRFSSDLGNADDNPFNPALRSPRALSRLLDRLPPARTLLTSDPPDHTQLRRKVAKAFTPRRIAALEPRIRQIAEQLVDDLDGDLVRDLASPLPTIVIAEMMGIPAARRDDFKRWSDELVDGLLTGGSRLKMARSAIAISWFFARTVRSRRRSPGDDLISLLTTRDQDGDALTLGELVNFCILLLVAGNETTTNLISNAMLALFDRPDLWRRLGEDPGLASAAVEETLRYDGPAQGLLRITTTEVVIGDVTIPQGARVLPLLGAANRDPRHWADPDAFRLDRPSNDHIAFGSGIHYCIGTALARLEARVTLETLARRHPHLAPAGPPTRIQSPVLRGLRTLPVTVRPATVPAHPVATAQPG</sequence>
<accession>A0A3N1D088</accession>
<dbReference type="AlphaFoldDB" id="A0A3N1D088"/>
<organism evidence="8 9">
    <name type="scientific">Actinocorallia herbida</name>
    <dbReference type="NCBI Taxonomy" id="58109"/>
    <lineage>
        <taxon>Bacteria</taxon>
        <taxon>Bacillati</taxon>
        <taxon>Actinomycetota</taxon>
        <taxon>Actinomycetes</taxon>
        <taxon>Streptosporangiales</taxon>
        <taxon>Thermomonosporaceae</taxon>
        <taxon>Actinocorallia</taxon>
    </lineage>
</organism>
<keyword evidence="6 7" id="KW-0503">Monooxygenase</keyword>
<dbReference type="PANTHER" id="PTHR46696:SF4">
    <property type="entry name" value="BIOTIN BIOSYNTHESIS CYTOCHROME P450"/>
    <property type="match status" value="1"/>
</dbReference>
<dbReference type="GO" id="GO:0005506">
    <property type="term" value="F:iron ion binding"/>
    <property type="evidence" value="ECO:0007669"/>
    <property type="project" value="InterPro"/>
</dbReference>
<dbReference type="RefSeq" id="WP_123666293.1">
    <property type="nucleotide sequence ID" value="NZ_RJKE01000001.1"/>
</dbReference>
<keyword evidence="5 7" id="KW-0408">Iron</keyword>
<dbReference type="FunFam" id="1.10.630.10:FF:000018">
    <property type="entry name" value="Cytochrome P450 monooxygenase"/>
    <property type="match status" value="1"/>
</dbReference>
<proteinExistence type="inferred from homology"/>
<keyword evidence="4 7" id="KW-0560">Oxidoreductase</keyword>
<evidence type="ECO:0000256" key="2">
    <source>
        <dbReference type="ARBA" id="ARBA00022617"/>
    </source>
</evidence>
<dbReference type="EMBL" id="RJKE01000001">
    <property type="protein sequence ID" value="ROO86941.1"/>
    <property type="molecule type" value="Genomic_DNA"/>
</dbReference>
<dbReference type="Gene3D" id="1.10.630.10">
    <property type="entry name" value="Cytochrome P450"/>
    <property type="match status" value="1"/>
</dbReference>
<evidence type="ECO:0000256" key="1">
    <source>
        <dbReference type="ARBA" id="ARBA00010617"/>
    </source>
</evidence>
<evidence type="ECO:0000256" key="3">
    <source>
        <dbReference type="ARBA" id="ARBA00022723"/>
    </source>
</evidence>
<dbReference type="SUPFAM" id="SSF48264">
    <property type="entry name" value="Cytochrome P450"/>
    <property type="match status" value="1"/>
</dbReference>
<dbReference type="CDD" id="cd20625">
    <property type="entry name" value="CYP164-like"/>
    <property type="match status" value="1"/>
</dbReference>
<evidence type="ECO:0000256" key="6">
    <source>
        <dbReference type="ARBA" id="ARBA00023033"/>
    </source>
</evidence>
<dbReference type="PROSITE" id="PS00086">
    <property type="entry name" value="CYTOCHROME_P450"/>
    <property type="match status" value="1"/>
</dbReference>
<evidence type="ECO:0000313" key="9">
    <source>
        <dbReference type="Proteomes" id="UP000272400"/>
    </source>
</evidence>
<dbReference type="PRINTS" id="PR00359">
    <property type="entry name" value="BP450"/>
</dbReference>
<evidence type="ECO:0000256" key="7">
    <source>
        <dbReference type="RuleBase" id="RU000461"/>
    </source>
</evidence>
<comment type="caution">
    <text evidence="8">The sequence shown here is derived from an EMBL/GenBank/DDBJ whole genome shotgun (WGS) entry which is preliminary data.</text>
</comment>
<dbReference type="Pfam" id="PF00067">
    <property type="entry name" value="p450"/>
    <property type="match status" value="2"/>
</dbReference>
<dbReference type="InterPro" id="IPR002397">
    <property type="entry name" value="Cyt_P450_B"/>
</dbReference>
<dbReference type="GO" id="GO:0004497">
    <property type="term" value="F:monooxygenase activity"/>
    <property type="evidence" value="ECO:0007669"/>
    <property type="project" value="UniProtKB-KW"/>
</dbReference>
<dbReference type="PANTHER" id="PTHR46696">
    <property type="entry name" value="P450, PUTATIVE (EUROFUNG)-RELATED"/>
    <property type="match status" value="1"/>
</dbReference>
<reference evidence="8 9" key="1">
    <citation type="submission" date="2018-11" db="EMBL/GenBank/DDBJ databases">
        <title>Sequencing the genomes of 1000 actinobacteria strains.</title>
        <authorList>
            <person name="Klenk H.-P."/>
        </authorList>
    </citation>
    <scope>NUCLEOTIDE SEQUENCE [LARGE SCALE GENOMIC DNA]</scope>
    <source>
        <strain evidence="8 9">DSM 44254</strain>
    </source>
</reference>
<keyword evidence="9" id="KW-1185">Reference proteome</keyword>
<gene>
    <name evidence="8" type="ORF">EDD29_4527</name>
</gene>
<dbReference type="PRINTS" id="PR00385">
    <property type="entry name" value="P450"/>
</dbReference>
<dbReference type="GO" id="GO:0020037">
    <property type="term" value="F:heme binding"/>
    <property type="evidence" value="ECO:0007669"/>
    <property type="project" value="InterPro"/>
</dbReference>
<evidence type="ECO:0000313" key="8">
    <source>
        <dbReference type="EMBL" id="ROO86941.1"/>
    </source>
</evidence>
<dbReference type="Proteomes" id="UP000272400">
    <property type="component" value="Unassembled WGS sequence"/>
</dbReference>
<name>A0A3N1D088_9ACTN</name>
<dbReference type="InterPro" id="IPR036396">
    <property type="entry name" value="Cyt_P450_sf"/>
</dbReference>
<dbReference type="InterPro" id="IPR017972">
    <property type="entry name" value="Cyt_P450_CS"/>
</dbReference>
<dbReference type="InterPro" id="IPR001128">
    <property type="entry name" value="Cyt_P450"/>
</dbReference>
<keyword evidence="2 7" id="KW-0349">Heme</keyword>
<dbReference type="GO" id="GO:0016705">
    <property type="term" value="F:oxidoreductase activity, acting on paired donors, with incorporation or reduction of molecular oxygen"/>
    <property type="evidence" value="ECO:0007669"/>
    <property type="project" value="InterPro"/>
</dbReference>
<evidence type="ECO:0000256" key="5">
    <source>
        <dbReference type="ARBA" id="ARBA00023004"/>
    </source>
</evidence>
<protein>
    <submittedName>
        <fullName evidence="8">Cytochrome P450</fullName>
    </submittedName>
</protein>